<dbReference type="SUPFAM" id="SSF69255">
    <property type="entry name" value="gp5 N-terminal domain-like"/>
    <property type="match status" value="1"/>
</dbReference>
<keyword evidence="3" id="KW-1185">Reference proteome</keyword>
<evidence type="ECO:0000259" key="1">
    <source>
        <dbReference type="Pfam" id="PF04717"/>
    </source>
</evidence>
<sequence>MSTLYDTIQQMIRRELASRRQTEIGIVQAVFPAASGGGAYSADVVLRDTELVLRQVPVATPRKGFASLPEVGDLVLLSFVGGALNRPVVCGTLYNEADTPPDNSENDWVLQLPSGADARDGGVRVEIRQSSPQGFSVSLMGERFKLEVQDDDPVMRLQVADTTISIDGGGGVQIDTPGNLDVSAAGRLRLKADGDATLEAGGNLVLKGAMVKIN</sequence>
<protein>
    <submittedName>
        <fullName evidence="2">Phage baseplate assembly protein V</fullName>
    </submittedName>
</protein>
<feature type="domain" description="Gp5/Type VI secretion system Vgr protein OB-fold" evidence="1">
    <location>
        <begin position="56"/>
        <end position="94"/>
    </location>
</feature>
<proteinExistence type="predicted"/>
<dbReference type="RefSeq" id="WP_002925976.1">
    <property type="nucleotide sequence ID" value="NZ_JARQZE010000001.1"/>
</dbReference>
<accession>A0ABW3W835</accession>
<dbReference type="InterPro" id="IPR037026">
    <property type="entry name" value="Vgr_OB-fold_dom_sf"/>
</dbReference>
<name>A0ABW3W835_9RHOO</name>
<dbReference type="EMBL" id="JBHTMC010000001">
    <property type="protein sequence ID" value="MFD1262020.1"/>
    <property type="molecule type" value="Genomic_DNA"/>
</dbReference>
<dbReference type="InterPro" id="IPR006531">
    <property type="entry name" value="Gp5/Vgr_OB"/>
</dbReference>
<comment type="caution">
    <text evidence="2">The sequence shown here is derived from an EMBL/GenBank/DDBJ whole genome shotgun (WGS) entry which is preliminary data.</text>
</comment>
<gene>
    <name evidence="2" type="ORF">ACFQ4M_00400</name>
</gene>
<organism evidence="2 3">
    <name type="scientific">Thauera mechernichensis</name>
    <dbReference type="NCBI Taxonomy" id="82788"/>
    <lineage>
        <taxon>Bacteria</taxon>
        <taxon>Pseudomonadati</taxon>
        <taxon>Pseudomonadota</taxon>
        <taxon>Betaproteobacteria</taxon>
        <taxon>Rhodocyclales</taxon>
        <taxon>Zoogloeaceae</taxon>
        <taxon>Thauera</taxon>
    </lineage>
</organism>
<dbReference type="Gene3D" id="2.40.50.230">
    <property type="entry name" value="Gp5 N-terminal domain"/>
    <property type="match status" value="1"/>
</dbReference>
<evidence type="ECO:0000313" key="3">
    <source>
        <dbReference type="Proteomes" id="UP001597158"/>
    </source>
</evidence>
<reference evidence="3" key="1">
    <citation type="journal article" date="2019" name="Int. J. Syst. Evol. Microbiol.">
        <title>The Global Catalogue of Microorganisms (GCM) 10K type strain sequencing project: providing services to taxonomists for standard genome sequencing and annotation.</title>
        <authorList>
            <consortium name="The Broad Institute Genomics Platform"/>
            <consortium name="The Broad Institute Genome Sequencing Center for Infectious Disease"/>
            <person name="Wu L."/>
            <person name="Ma J."/>
        </authorList>
    </citation>
    <scope>NUCLEOTIDE SEQUENCE [LARGE SCALE GENOMIC DNA]</scope>
    <source>
        <strain evidence="3">CCUG 48884</strain>
    </source>
</reference>
<dbReference type="Pfam" id="PF04717">
    <property type="entry name" value="Phage_base_V"/>
    <property type="match status" value="1"/>
</dbReference>
<evidence type="ECO:0000313" key="2">
    <source>
        <dbReference type="EMBL" id="MFD1262020.1"/>
    </source>
</evidence>
<dbReference type="Proteomes" id="UP001597158">
    <property type="component" value="Unassembled WGS sequence"/>
</dbReference>